<sequence>MALPFDKKFNNSSNCETCCNTSTHWWTEPPKDSLLVSYFRENGMHGLKYVAEPHRHLSERICWLIAFLIGVGAAAYLINAVWENYKKNPVIVSFQPTETDIGDIPFPAVTLCNMNRFPKSLFDRLVSESQDRKMPWSKRQDARERLQYLKSICGSQRSFAQEFDFAFHRGEIPLPGDDTAVLNNSQTSSELNTLLMEETFLCGDLLRLCMWSQEKMNCSEIFKPVITEFGKCCTFNILPIPLLLTNLTRTRFNESEGVISSKTGRPIIPRWNKTETNLWDKWEYTKGFTLDPTLKRPYRQVRAGVPYGLSILVDPDIDEYFCPSTDSEGFRLALHTALEMPPVQNLGVPIGVGKEIFLDIKVDMTVADPIIAEFPHEKRNCFFPWEKKLDFFAPYTTSNCMEECIAKITAESCSCTLFYMPRNEFTRVCSSAHDSEDYKCAISAKEQFAKDYRNTCKNCDSLCTDMEYHFESTEADLQSGDILWNDPENGEIPEWADHQMSIVHIYFGSDAFVPQVRSELYATVDLIANTGGLLGLCLGFSALSAVEIIYFFSLRWYWQRVRRREIGRKIAMKFVDSLKKGRRRERLSLLEGRVVEEDGYNNFNARKFGEKNENRVSRVDRNILPVYPAYDFNGSSNLLYGQRQRLRQDRY</sequence>
<dbReference type="OrthoDB" id="6021021at2759"/>
<keyword evidence="15" id="KW-1185">Reference proteome</keyword>
<comment type="similarity">
    <text evidence="2 12">Belongs to the amiloride-sensitive sodium channel (TC 1.A.6) family.</text>
</comment>
<keyword evidence="8 12" id="KW-0406">Ion transport</keyword>
<keyword evidence="4 12" id="KW-0894">Sodium channel</keyword>
<evidence type="ECO:0000313" key="15">
    <source>
        <dbReference type="Proteomes" id="UP000708208"/>
    </source>
</evidence>
<evidence type="ECO:0000256" key="13">
    <source>
        <dbReference type="SAM" id="Phobius"/>
    </source>
</evidence>
<feature type="transmembrane region" description="Helical" evidence="13">
    <location>
        <begin position="61"/>
        <end position="82"/>
    </location>
</feature>
<dbReference type="AlphaFoldDB" id="A0A8J2JN64"/>
<evidence type="ECO:0000256" key="1">
    <source>
        <dbReference type="ARBA" id="ARBA00004141"/>
    </source>
</evidence>
<comment type="caution">
    <text evidence="14">The sequence shown here is derived from an EMBL/GenBank/DDBJ whole genome shotgun (WGS) entry which is preliminary data.</text>
</comment>
<evidence type="ECO:0000256" key="8">
    <source>
        <dbReference type="ARBA" id="ARBA00023065"/>
    </source>
</evidence>
<gene>
    <name evidence="14" type="ORF">AFUS01_LOCUS11663</name>
</gene>
<keyword evidence="11 12" id="KW-0407">Ion channel</keyword>
<dbReference type="EMBL" id="CAJVCH010090184">
    <property type="protein sequence ID" value="CAG7722532.1"/>
    <property type="molecule type" value="Genomic_DNA"/>
</dbReference>
<organism evidence="14 15">
    <name type="scientific">Allacma fusca</name>
    <dbReference type="NCBI Taxonomy" id="39272"/>
    <lineage>
        <taxon>Eukaryota</taxon>
        <taxon>Metazoa</taxon>
        <taxon>Ecdysozoa</taxon>
        <taxon>Arthropoda</taxon>
        <taxon>Hexapoda</taxon>
        <taxon>Collembola</taxon>
        <taxon>Symphypleona</taxon>
        <taxon>Sminthuridae</taxon>
        <taxon>Allacma</taxon>
    </lineage>
</organism>
<dbReference type="InterPro" id="IPR020903">
    <property type="entry name" value="ENaC_CS"/>
</dbReference>
<keyword evidence="10 12" id="KW-0739">Sodium transport</keyword>
<evidence type="ECO:0000256" key="4">
    <source>
        <dbReference type="ARBA" id="ARBA00022461"/>
    </source>
</evidence>
<protein>
    <recommendedName>
        <fullName evidence="16">Pickpocket protein 28</fullName>
    </recommendedName>
</protein>
<evidence type="ECO:0000256" key="7">
    <source>
        <dbReference type="ARBA" id="ARBA00023053"/>
    </source>
</evidence>
<evidence type="ECO:0008006" key="16">
    <source>
        <dbReference type="Google" id="ProtNLM"/>
    </source>
</evidence>
<dbReference type="PANTHER" id="PTHR11690:SF288">
    <property type="entry name" value="AMILORIDE-SENSITIVE NA+ CHANNEL-RELATED"/>
    <property type="match status" value="1"/>
</dbReference>
<keyword evidence="3 12" id="KW-0813">Transport</keyword>
<evidence type="ECO:0000256" key="9">
    <source>
        <dbReference type="ARBA" id="ARBA00023136"/>
    </source>
</evidence>
<evidence type="ECO:0000256" key="10">
    <source>
        <dbReference type="ARBA" id="ARBA00023201"/>
    </source>
</evidence>
<dbReference type="Pfam" id="PF00858">
    <property type="entry name" value="ASC"/>
    <property type="match status" value="1"/>
</dbReference>
<dbReference type="PROSITE" id="PS01206">
    <property type="entry name" value="ASC"/>
    <property type="match status" value="1"/>
</dbReference>
<dbReference type="GO" id="GO:0015280">
    <property type="term" value="F:ligand-gated sodium channel activity"/>
    <property type="evidence" value="ECO:0007669"/>
    <property type="project" value="TreeGrafter"/>
</dbReference>
<dbReference type="InterPro" id="IPR001873">
    <property type="entry name" value="ENaC"/>
</dbReference>
<evidence type="ECO:0000256" key="3">
    <source>
        <dbReference type="ARBA" id="ARBA00022448"/>
    </source>
</evidence>
<proteinExistence type="inferred from homology"/>
<keyword evidence="6 13" id="KW-1133">Transmembrane helix</keyword>
<reference evidence="14" key="1">
    <citation type="submission" date="2021-06" db="EMBL/GenBank/DDBJ databases">
        <authorList>
            <person name="Hodson N. C."/>
            <person name="Mongue J. A."/>
            <person name="Jaron S. K."/>
        </authorList>
    </citation>
    <scope>NUCLEOTIDE SEQUENCE</scope>
</reference>
<evidence type="ECO:0000256" key="11">
    <source>
        <dbReference type="ARBA" id="ARBA00023303"/>
    </source>
</evidence>
<keyword evidence="7" id="KW-0915">Sodium</keyword>
<feature type="transmembrane region" description="Helical" evidence="13">
    <location>
        <begin position="533"/>
        <end position="558"/>
    </location>
</feature>
<comment type="subcellular location">
    <subcellularLocation>
        <location evidence="1">Membrane</location>
        <topology evidence="1">Multi-pass membrane protein</topology>
    </subcellularLocation>
</comment>
<dbReference type="PANTHER" id="PTHR11690">
    <property type="entry name" value="AMILORIDE-SENSITIVE SODIUM CHANNEL-RELATED"/>
    <property type="match status" value="1"/>
</dbReference>
<evidence type="ECO:0000256" key="6">
    <source>
        <dbReference type="ARBA" id="ARBA00022989"/>
    </source>
</evidence>
<name>A0A8J2JN64_9HEXA</name>
<accession>A0A8J2JN64</accession>
<evidence type="ECO:0000256" key="5">
    <source>
        <dbReference type="ARBA" id="ARBA00022692"/>
    </source>
</evidence>
<dbReference type="Proteomes" id="UP000708208">
    <property type="component" value="Unassembled WGS sequence"/>
</dbReference>
<evidence type="ECO:0000256" key="12">
    <source>
        <dbReference type="RuleBase" id="RU000679"/>
    </source>
</evidence>
<evidence type="ECO:0000313" key="14">
    <source>
        <dbReference type="EMBL" id="CAG7722532.1"/>
    </source>
</evidence>
<keyword evidence="5 12" id="KW-0812">Transmembrane</keyword>
<keyword evidence="9 13" id="KW-0472">Membrane</keyword>
<dbReference type="GO" id="GO:0005886">
    <property type="term" value="C:plasma membrane"/>
    <property type="evidence" value="ECO:0007669"/>
    <property type="project" value="TreeGrafter"/>
</dbReference>
<evidence type="ECO:0000256" key="2">
    <source>
        <dbReference type="ARBA" id="ARBA00007193"/>
    </source>
</evidence>